<organism evidence="1 2">
    <name type="scientific">Symbiodinium microadriaticum</name>
    <name type="common">Dinoflagellate</name>
    <name type="synonym">Zooxanthella microadriatica</name>
    <dbReference type="NCBI Taxonomy" id="2951"/>
    <lineage>
        <taxon>Eukaryota</taxon>
        <taxon>Sar</taxon>
        <taxon>Alveolata</taxon>
        <taxon>Dinophyceae</taxon>
        <taxon>Suessiales</taxon>
        <taxon>Symbiodiniaceae</taxon>
        <taxon>Symbiodinium</taxon>
    </lineage>
</organism>
<dbReference type="SUPFAM" id="SSF56219">
    <property type="entry name" value="DNase I-like"/>
    <property type="match status" value="1"/>
</dbReference>
<name>A0A1Q9EEQ6_SYMMI</name>
<gene>
    <name evidence="1" type="ORF">AK812_SmicGene10911</name>
</gene>
<sequence>MWHHFDEWYEDGNGRLVFRRNTVSPGSIENLVLFFLVRERARKLRESGAEGAIICVQESHWKDTVAPTFVTANWQAYCSPTTDSKSAGLVTLIDKSLLSQCQVLFADPHPGRVQHIRVVHSAWSVDLLNIYQKTYNSHPKASSDSKAVRAAVWQCIHDQIGPGY</sequence>
<evidence type="ECO:0008006" key="3">
    <source>
        <dbReference type="Google" id="ProtNLM"/>
    </source>
</evidence>
<accession>A0A1Q9EEQ6</accession>
<dbReference type="AlphaFoldDB" id="A0A1Q9EEQ6"/>
<dbReference type="Proteomes" id="UP000186817">
    <property type="component" value="Unassembled WGS sequence"/>
</dbReference>
<dbReference type="EMBL" id="LSRX01000173">
    <property type="protein sequence ID" value="OLQ05857.1"/>
    <property type="molecule type" value="Genomic_DNA"/>
</dbReference>
<protein>
    <recommendedName>
        <fullName evidence="3">Endonuclease/exonuclease/phosphatase domain-containing protein</fullName>
    </recommendedName>
</protein>
<evidence type="ECO:0000313" key="2">
    <source>
        <dbReference type="Proteomes" id="UP000186817"/>
    </source>
</evidence>
<comment type="caution">
    <text evidence="1">The sequence shown here is derived from an EMBL/GenBank/DDBJ whole genome shotgun (WGS) entry which is preliminary data.</text>
</comment>
<dbReference type="Gene3D" id="3.60.10.10">
    <property type="entry name" value="Endonuclease/exonuclease/phosphatase"/>
    <property type="match status" value="1"/>
</dbReference>
<evidence type="ECO:0000313" key="1">
    <source>
        <dbReference type="EMBL" id="OLQ05857.1"/>
    </source>
</evidence>
<proteinExistence type="predicted"/>
<dbReference type="InterPro" id="IPR036691">
    <property type="entry name" value="Endo/exonu/phosph_ase_sf"/>
</dbReference>
<keyword evidence="2" id="KW-1185">Reference proteome</keyword>
<reference evidence="1 2" key="1">
    <citation type="submission" date="2016-02" db="EMBL/GenBank/DDBJ databases">
        <title>Genome analysis of coral dinoflagellate symbionts highlights evolutionary adaptations to a symbiotic lifestyle.</title>
        <authorList>
            <person name="Aranda M."/>
            <person name="Li Y."/>
            <person name="Liew Y.J."/>
            <person name="Baumgarten S."/>
            <person name="Simakov O."/>
            <person name="Wilson M."/>
            <person name="Piel J."/>
            <person name="Ashoor H."/>
            <person name="Bougouffa S."/>
            <person name="Bajic V.B."/>
            <person name="Ryu T."/>
            <person name="Ravasi T."/>
            <person name="Bayer T."/>
            <person name="Micklem G."/>
            <person name="Kim H."/>
            <person name="Bhak J."/>
            <person name="Lajeunesse T.C."/>
            <person name="Voolstra C.R."/>
        </authorList>
    </citation>
    <scope>NUCLEOTIDE SEQUENCE [LARGE SCALE GENOMIC DNA]</scope>
    <source>
        <strain evidence="1 2">CCMP2467</strain>
    </source>
</reference>